<name>A0ABT5I8S7_VOGIN</name>
<feature type="coiled-coil region" evidence="1">
    <location>
        <begin position="123"/>
        <end position="171"/>
    </location>
</feature>
<keyword evidence="1" id="KW-0175">Coiled coil</keyword>
<proteinExistence type="predicted"/>
<reference evidence="4 5" key="1">
    <citation type="submission" date="2023-01" db="EMBL/GenBank/DDBJ databases">
        <title>Novel species of the genus Vogesella isolated from rivers.</title>
        <authorList>
            <person name="Lu H."/>
        </authorList>
    </citation>
    <scope>NUCLEOTIDE SEQUENCE [LARGE SCALE GENOMIC DNA]</scope>
    <source>
        <strain evidence="4 5">SH7W</strain>
    </source>
</reference>
<feature type="chain" id="PRO_5046980476" description="Tetratricopeptide repeat protein" evidence="3">
    <location>
        <begin position="26"/>
        <end position="427"/>
    </location>
</feature>
<dbReference type="RefSeq" id="WP_272804054.1">
    <property type="nucleotide sequence ID" value="NZ_JAQQKY010000011.1"/>
</dbReference>
<evidence type="ECO:0000256" key="2">
    <source>
        <dbReference type="SAM" id="Phobius"/>
    </source>
</evidence>
<keyword evidence="3" id="KW-0732">Signal</keyword>
<feature type="transmembrane region" description="Helical" evidence="2">
    <location>
        <begin position="96"/>
        <end position="117"/>
    </location>
</feature>
<accession>A0ABT5I8S7</accession>
<dbReference type="Gene3D" id="1.25.40.10">
    <property type="entry name" value="Tetratricopeptide repeat domain"/>
    <property type="match status" value="1"/>
</dbReference>
<keyword evidence="2" id="KW-1133">Transmembrane helix</keyword>
<dbReference type="Proteomes" id="UP001221566">
    <property type="component" value="Unassembled WGS sequence"/>
</dbReference>
<evidence type="ECO:0000313" key="5">
    <source>
        <dbReference type="Proteomes" id="UP001221566"/>
    </source>
</evidence>
<evidence type="ECO:0000313" key="4">
    <source>
        <dbReference type="EMBL" id="MDC7692427.1"/>
    </source>
</evidence>
<dbReference type="SUPFAM" id="SSF48452">
    <property type="entry name" value="TPR-like"/>
    <property type="match status" value="1"/>
</dbReference>
<keyword evidence="2" id="KW-0812">Transmembrane</keyword>
<comment type="caution">
    <text evidence="4">The sequence shown here is derived from an EMBL/GenBank/DDBJ whole genome shotgun (WGS) entry which is preliminary data.</text>
</comment>
<keyword evidence="5" id="KW-1185">Reference proteome</keyword>
<dbReference type="InterPro" id="IPR053277">
    <property type="entry name" value="Endomembrane_traffic_mod"/>
</dbReference>
<dbReference type="PANTHER" id="PTHR45005:SF2">
    <property type="entry name" value="PROTEIN HLB1"/>
    <property type="match status" value="1"/>
</dbReference>
<keyword evidence="2" id="KW-0472">Membrane</keyword>
<organism evidence="4 5">
    <name type="scientific">Vogesella indigofera</name>
    <name type="common">Pseudomonas indigofera</name>
    <dbReference type="NCBI Taxonomy" id="45465"/>
    <lineage>
        <taxon>Bacteria</taxon>
        <taxon>Pseudomonadati</taxon>
        <taxon>Pseudomonadota</taxon>
        <taxon>Betaproteobacteria</taxon>
        <taxon>Neisseriales</taxon>
        <taxon>Chromobacteriaceae</taxon>
        <taxon>Vogesella</taxon>
    </lineage>
</organism>
<dbReference type="EMBL" id="JAQQKY010000011">
    <property type="protein sequence ID" value="MDC7692427.1"/>
    <property type="molecule type" value="Genomic_DNA"/>
</dbReference>
<sequence>MLPLHPALRLSLLAAALVAANLVHAEVPAGSPFTPEQQQLIRQLSASEVKAATPEIASEAASSVAKTIAGEKQAIEVAKDALEVGRKSVDWWLSNISVWLGGLGLLIAVAGIGIPLWMGRKQKVEWQEKLNLLTQKMQEAETAQQQAKAAQQAAEQHAQEIEELLTHARNKTSLIPKADEITGKLSVEVLEKLRNEKPPQVVKLIEQAWDAHRRKDWKTAKPLWGLLSLIEGHDSNVWFNLGFTLAHMNSDWETVASCFERSHLLEPNPDALNNWGNALGNLAKNLPCKEEKEHGFAQACKKFAEATHIKPDYANAYNNWGCMLVHWGHVLSGQHREVKLQEAEGALLKAKELGDKNFYNLACLRAMQHRPDEARALLLETRNNDSLPNFALLSTDQDLGSLRELDWFKELLEDVRQQEAGKSASPG</sequence>
<protein>
    <recommendedName>
        <fullName evidence="6">Tetratricopeptide repeat protein</fullName>
    </recommendedName>
</protein>
<evidence type="ECO:0000256" key="3">
    <source>
        <dbReference type="SAM" id="SignalP"/>
    </source>
</evidence>
<evidence type="ECO:0000256" key="1">
    <source>
        <dbReference type="SAM" id="Coils"/>
    </source>
</evidence>
<gene>
    <name evidence="4" type="ORF">PQU93_16800</name>
</gene>
<dbReference type="InterPro" id="IPR011990">
    <property type="entry name" value="TPR-like_helical_dom_sf"/>
</dbReference>
<feature type="signal peptide" evidence="3">
    <location>
        <begin position="1"/>
        <end position="25"/>
    </location>
</feature>
<evidence type="ECO:0008006" key="6">
    <source>
        <dbReference type="Google" id="ProtNLM"/>
    </source>
</evidence>
<dbReference type="PANTHER" id="PTHR45005">
    <property type="match status" value="1"/>
</dbReference>